<dbReference type="FunFam" id="3.30.160.60:FF:001102">
    <property type="entry name" value="Transcription factor IIIA"/>
    <property type="match status" value="2"/>
</dbReference>
<evidence type="ECO:0000256" key="6">
    <source>
        <dbReference type="ARBA" id="ARBA00023015"/>
    </source>
</evidence>
<dbReference type="GO" id="GO:0005634">
    <property type="term" value="C:nucleus"/>
    <property type="evidence" value="ECO:0007669"/>
    <property type="project" value="UniProtKB-SubCell"/>
</dbReference>
<dbReference type="EMBL" id="KI925459">
    <property type="protein sequence ID" value="ETW80462.1"/>
    <property type="molecule type" value="Genomic_DNA"/>
</dbReference>
<feature type="domain" description="C2H2-type" evidence="11">
    <location>
        <begin position="109"/>
        <end position="139"/>
    </location>
</feature>
<dbReference type="InterPro" id="IPR013087">
    <property type="entry name" value="Znf_C2H2_type"/>
</dbReference>
<name>W4K3S6_HETIT</name>
<dbReference type="SMART" id="SM00355">
    <property type="entry name" value="ZnF_C2H2"/>
    <property type="match status" value="10"/>
</dbReference>
<keyword evidence="2" id="KW-0479">Metal-binding</keyword>
<evidence type="ECO:0000256" key="4">
    <source>
        <dbReference type="ARBA" id="ARBA00022771"/>
    </source>
</evidence>
<feature type="region of interest" description="Disordered" evidence="10">
    <location>
        <begin position="334"/>
        <end position="373"/>
    </location>
</feature>
<evidence type="ECO:0000256" key="3">
    <source>
        <dbReference type="ARBA" id="ARBA00022737"/>
    </source>
</evidence>
<keyword evidence="7" id="KW-0804">Transcription</keyword>
<dbReference type="KEGG" id="hir:HETIRDRAFT_61559"/>
<dbReference type="GO" id="GO:0008270">
    <property type="term" value="F:zinc ion binding"/>
    <property type="evidence" value="ECO:0007669"/>
    <property type="project" value="UniProtKB-KW"/>
</dbReference>
<proteinExistence type="predicted"/>
<evidence type="ECO:0000313" key="12">
    <source>
        <dbReference type="EMBL" id="ETW80462.1"/>
    </source>
</evidence>
<dbReference type="SUPFAM" id="SSF57667">
    <property type="entry name" value="beta-beta-alpha zinc fingers"/>
    <property type="match status" value="4"/>
</dbReference>
<reference evidence="12 13" key="1">
    <citation type="journal article" date="2012" name="New Phytol.">
        <title>Insight into trade-off between wood decay and parasitism from the genome of a fungal forest pathogen.</title>
        <authorList>
            <person name="Olson A."/>
            <person name="Aerts A."/>
            <person name="Asiegbu F."/>
            <person name="Belbahri L."/>
            <person name="Bouzid O."/>
            <person name="Broberg A."/>
            <person name="Canback B."/>
            <person name="Coutinho P.M."/>
            <person name="Cullen D."/>
            <person name="Dalman K."/>
            <person name="Deflorio G."/>
            <person name="van Diepen L.T."/>
            <person name="Dunand C."/>
            <person name="Duplessis S."/>
            <person name="Durling M."/>
            <person name="Gonthier P."/>
            <person name="Grimwood J."/>
            <person name="Fossdal C.G."/>
            <person name="Hansson D."/>
            <person name="Henrissat B."/>
            <person name="Hietala A."/>
            <person name="Himmelstrand K."/>
            <person name="Hoffmeister D."/>
            <person name="Hogberg N."/>
            <person name="James T.Y."/>
            <person name="Karlsson M."/>
            <person name="Kohler A."/>
            <person name="Kues U."/>
            <person name="Lee Y.H."/>
            <person name="Lin Y.C."/>
            <person name="Lind M."/>
            <person name="Lindquist E."/>
            <person name="Lombard V."/>
            <person name="Lucas S."/>
            <person name="Lunden K."/>
            <person name="Morin E."/>
            <person name="Murat C."/>
            <person name="Park J."/>
            <person name="Raffaello T."/>
            <person name="Rouze P."/>
            <person name="Salamov A."/>
            <person name="Schmutz J."/>
            <person name="Solheim H."/>
            <person name="Stahlberg J."/>
            <person name="Velez H."/>
            <person name="de Vries R.P."/>
            <person name="Wiebenga A."/>
            <person name="Woodward S."/>
            <person name="Yakovlev I."/>
            <person name="Garbelotto M."/>
            <person name="Martin F."/>
            <person name="Grigoriev I.V."/>
            <person name="Stenlid J."/>
        </authorList>
    </citation>
    <scope>NUCLEOTIDE SEQUENCE [LARGE SCALE GENOMIC DNA]</scope>
    <source>
        <strain evidence="12 13">TC 32-1</strain>
    </source>
</reference>
<feature type="domain" description="C2H2-type" evidence="11">
    <location>
        <begin position="49"/>
        <end position="78"/>
    </location>
</feature>
<feature type="compositionally biased region" description="Low complexity" evidence="10">
    <location>
        <begin position="16"/>
        <end position="26"/>
    </location>
</feature>
<dbReference type="InterPro" id="IPR036236">
    <property type="entry name" value="Znf_C2H2_sf"/>
</dbReference>
<dbReference type="PROSITE" id="PS00028">
    <property type="entry name" value="ZINC_FINGER_C2H2_1"/>
    <property type="match status" value="7"/>
</dbReference>
<dbReference type="Pfam" id="PF00096">
    <property type="entry name" value="zf-C2H2"/>
    <property type="match status" value="2"/>
</dbReference>
<organism evidence="12 13">
    <name type="scientific">Heterobasidion irregulare (strain TC 32-1)</name>
    <dbReference type="NCBI Taxonomy" id="747525"/>
    <lineage>
        <taxon>Eukaryota</taxon>
        <taxon>Fungi</taxon>
        <taxon>Dikarya</taxon>
        <taxon>Basidiomycota</taxon>
        <taxon>Agaricomycotina</taxon>
        <taxon>Agaricomycetes</taxon>
        <taxon>Russulales</taxon>
        <taxon>Bondarzewiaceae</taxon>
        <taxon>Heterobasidion</taxon>
        <taxon>Heterobasidion annosum species complex</taxon>
    </lineage>
</organism>
<keyword evidence="5" id="KW-0862">Zinc</keyword>
<gene>
    <name evidence="12" type="primary">Zfp4</name>
    <name evidence="12" type="ORF">HETIRDRAFT_61559</name>
</gene>
<dbReference type="AlphaFoldDB" id="W4K3S6"/>
<dbReference type="PROSITE" id="PS50157">
    <property type="entry name" value="ZINC_FINGER_C2H2_2"/>
    <property type="match status" value="7"/>
</dbReference>
<comment type="subcellular location">
    <subcellularLocation>
        <location evidence="1">Nucleus</location>
    </subcellularLocation>
</comment>
<evidence type="ECO:0000256" key="9">
    <source>
        <dbReference type="PROSITE-ProRule" id="PRU00042"/>
    </source>
</evidence>
<evidence type="ECO:0000313" key="13">
    <source>
        <dbReference type="Proteomes" id="UP000030671"/>
    </source>
</evidence>
<evidence type="ECO:0000256" key="2">
    <source>
        <dbReference type="ARBA" id="ARBA00022723"/>
    </source>
</evidence>
<dbReference type="STRING" id="747525.W4K3S6"/>
<feature type="domain" description="C2H2-type" evidence="11">
    <location>
        <begin position="171"/>
        <end position="200"/>
    </location>
</feature>
<dbReference type="RefSeq" id="XP_009546960.1">
    <property type="nucleotide sequence ID" value="XM_009548665.1"/>
</dbReference>
<evidence type="ECO:0000256" key="7">
    <source>
        <dbReference type="ARBA" id="ARBA00023163"/>
    </source>
</evidence>
<dbReference type="FunCoup" id="W4K3S6">
    <property type="interactions" value="167"/>
</dbReference>
<dbReference type="PANTHER" id="PTHR46179:SF13">
    <property type="entry name" value="C2H2-TYPE DOMAIN-CONTAINING PROTEIN"/>
    <property type="match status" value="1"/>
</dbReference>
<evidence type="ECO:0000256" key="1">
    <source>
        <dbReference type="ARBA" id="ARBA00004123"/>
    </source>
</evidence>
<dbReference type="InterPro" id="IPR051061">
    <property type="entry name" value="Zinc_finger_trans_reg"/>
</dbReference>
<keyword evidence="8" id="KW-0539">Nucleus</keyword>
<dbReference type="OrthoDB" id="427030at2759"/>
<dbReference type="Proteomes" id="UP000030671">
    <property type="component" value="Unassembled WGS sequence"/>
</dbReference>
<keyword evidence="4 9" id="KW-0863">Zinc-finger</keyword>
<dbReference type="eggNOG" id="KOG1721">
    <property type="taxonomic scope" value="Eukaryota"/>
</dbReference>
<dbReference type="GeneID" id="20678562"/>
<dbReference type="GO" id="GO:0006357">
    <property type="term" value="P:regulation of transcription by RNA polymerase II"/>
    <property type="evidence" value="ECO:0007669"/>
    <property type="project" value="TreeGrafter"/>
</dbReference>
<evidence type="ECO:0000256" key="8">
    <source>
        <dbReference type="ARBA" id="ARBA00023242"/>
    </source>
</evidence>
<feature type="domain" description="C2H2-type" evidence="11">
    <location>
        <begin position="305"/>
        <end position="335"/>
    </location>
</feature>
<dbReference type="FunFam" id="3.30.160.60:FF:000624">
    <property type="entry name" value="zinc finger protein 697"/>
    <property type="match status" value="1"/>
</dbReference>
<feature type="region of interest" description="Disordered" evidence="10">
    <location>
        <begin position="1"/>
        <end position="39"/>
    </location>
</feature>
<sequence>MNTDTTTDLHTDVDAEASSRASDAAAGPSTSKNGRILGRRTAKTREKVYRCDLEGCDKAYTKPSRLAEHTRSHTGHRPYKCPSCSKSYLRDTHLAAHARTHLPTSARPLACSEPGCDKRFWTPQHLNTHVEVMHRGVKSYECEVCPAAFAKHHQLRAHTAAEHAPPGSKPYLCTHNECTKSFATAQKLRAHVKVHEEKRYTCAHPVCLALPATEPAYFPTWTALQHHIRTAHPPTCPHASCNGRTFASHAGLRAHLKVHADADRRRGGEVGRDWRCEEDGCWKEFKSKKALTTHHTITHLGRRDFVCPEIGCARAFGYKHILQRHVARVHAAVRDQGQSGEARGRENDADADADTDEECSDAGEARGGPSGIDAMTGRLYAQRAAAGDSGPTGAGMGRLRQLRCPYPNLSGFSSSLSPLQHLQGAVAACEYAFGRAYDLRRHLEAVHGVVLEKEIVDAWARRVRAGLARGSSR</sequence>
<dbReference type="HOGENOM" id="CLU_002678_91_2_1"/>
<evidence type="ECO:0000256" key="5">
    <source>
        <dbReference type="ARBA" id="ARBA00022833"/>
    </source>
</evidence>
<protein>
    <submittedName>
        <fullName evidence="12">Putative transcription regulator</fullName>
    </submittedName>
</protein>
<keyword evidence="3" id="KW-0677">Repeat</keyword>
<feature type="domain" description="C2H2-type" evidence="11">
    <location>
        <begin position="140"/>
        <end position="170"/>
    </location>
</feature>
<evidence type="ECO:0000256" key="10">
    <source>
        <dbReference type="SAM" id="MobiDB-lite"/>
    </source>
</evidence>
<keyword evidence="6" id="KW-0805">Transcription regulation</keyword>
<dbReference type="Gene3D" id="3.30.160.60">
    <property type="entry name" value="Classic Zinc Finger"/>
    <property type="match status" value="6"/>
</dbReference>
<dbReference type="InParanoid" id="W4K3S6"/>
<feature type="domain" description="C2H2-type" evidence="11">
    <location>
        <begin position="274"/>
        <end position="304"/>
    </location>
</feature>
<evidence type="ECO:0000259" key="11">
    <source>
        <dbReference type="PROSITE" id="PS50157"/>
    </source>
</evidence>
<keyword evidence="13" id="KW-1185">Reference proteome</keyword>
<feature type="compositionally biased region" description="Acidic residues" evidence="10">
    <location>
        <begin position="349"/>
        <end position="361"/>
    </location>
</feature>
<accession>W4K3S6</accession>
<dbReference type="PANTHER" id="PTHR46179">
    <property type="entry name" value="ZINC FINGER PROTEIN"/>
    <property type="match status" value="1"/>
</dbReference>
<feature type="domain" description="C2H2-type" evidence="11">
    <location>
        <begin position="79"/>
        <end position="101"/>
    </location>
</feature>